<feature type="chain" id="PRO_5031300220" evidence="1">
    <location>
        <begin position="25"/>
        <end position="277"/>
    </location>
</feature>
<feature type="signal peptide" evidence="1">
    <location>
        <begin position="1"/>
        <end position="24"/>
    </location>
</feature>
<proteinExistence type="predicted"/>
<dbReference type="KEGG" id="cheb:HH215_34150"/>
<evidence type="ECO:0000313" key="4">
    <source>
        <dbReference type="Proteomes" id="UP000502248"/>
    </source>
</evidence>
<feature type="domain" description="Fibronectin type-III" evidence="2">
    <location>
        <begin position="22"/>
        <end position="92"/>
    </location>
</feature>
<keyword evidence="1" id="KW-0732">Signal</keyword>
<reference evidence="3 4" key="1">
    <citation type="submission" date="2020-04" db="EMBL/GenBank/DDBJ databases">
        <title>Genome sequencing of novel species.</title>
        <authorList>
            <person name="Heo J."/>
            <person name="Kim S.-J."/>
            <person name="Kim J.-S."/>
            <person name="Hong S.-B."/>
            <person name="Kwon S.-W."/>
        </authorList>
    </citation>
    <scope>NUCLEOTIDE SEQUENCE [LARGE SCALE GENOMIC DNA]</scope>
    <source>
        <strain evidence="3 4">MFER-1</strain>
    </source>
</reference>
<dbReference type="InterPro" id="IPR013783">
    <property type="entry name" value="Ig-like_fold"/>
</dbReference>
<dbReference type="EMBL" id="CP051680">
    <property type="protein sequence ID" value="QJD87741.1"/>
    <property type="molecule type" value="Genomic_DNA"/>
</dbReference>
<dbReference type="InterPro" id="IPR003961">
    <property type="entry name" value="FN3_dom"/>
</dbReference>
<dbReference type="Gene3D" id="2.60.40.10">
    <property type="entry name" value="Immunoglobulins"/>
    <property type="match status" value="2"/>
</dbReference>
<evidence type="ECO:0000256" key="1">
    <source>
        <dbReference type="SAM" id="SignalP"/>
    </source>
</evidence>
<accession>A0A7Z2ZPR3</accession>
<dbReference type="SMART" id="SM00060">
    <property type="entry name" value="FN3"/>
    <property type="match status" value="2"/>
</dbReference>
<keyword evidence="4" id="KW-1185">Reference proteome</keyword>
<evidence type="ECO:0000259" key="2">
    <source>
        <dbReference type="SMART" id="SM00060"/>
    </source>
</evidence>
<organism evidence="3 4">
    <name type="scientific">Cohnella herbarum</name>
    <dbReference type="NCBI Taxonomy" id="2728023"/>
    <lineage>
        <taxon>Bacteria</taxon>
        <taxon>Bacillati</taxon>
        <taxon>Bacillota</taxon>
        <taxon>Bacilli</taxon>
        <taxon>Bacillales</taxon>
        <taxon>Paenibacillaceae</taxon>
        <taxon>Cohnella</taxon>
    </lineage>
</organism>
<dbReference type="SUPFAM" id="SSF49265">
    <property type="entry name" value="Fibronectin type III"/>
    <property type="match status" value="1"/>
</dbReference>
<protein>
    <submittedName>
        <fullName evidence="3">Fibronectin type III domain-containing protein</fullName>
    </submittedName>
</protein>
<evidence type="ECO:0000313" key="3">
    <source>
        <dbReference type="EMBL" id="QJD87741.1"/>
    </source>
</evidence>
<dbReference type="RefSeq" id="WP_169283983.1">
    <property type="nucleotide sequence ID" value="NZ_CP051680.1"/>
</dbReference>
<sequence>MKSKKWLVAFIALMLLIPAMSANAATGAYVTNVTSNSLTLSWTLQPGENYVYVYKDGSLYSTMAGNGINVTGLSPCTTYNFNVVSGQSGYTSTSTIATTLGCDPTPTAPVITYTTGPFYNINLSWTSTNATNYDIYKDNAFVANTTNTSYTISGSMSTTHAIKIVAKNNTGQSASSTIYVTSPGFSNSWTATLNAGNIRVGTAIANQSYTTSTTMYMDLYRVTASGDVFVASTSVYLNPSQSTGGWYNLAYGQPAGTYKITLHSAYATTSGVSLGNF</sequence>
<dbReference type="CDD" id="cd00063">
    <property type="entry name" value="FN3"/>
    <property type="match status" value="1"/>
</dbReference>
<feature type="domain" description="Fibronectin type-III" evidence="2">
    <location>
        <begin position="103"/>
        <end position="173"/>
    </location>
</feature>
<dbReference type="Proteomes" id="UP000502248">
    <property type="component" value="Chromosome"/>
</dbReference>
<name>A0A7Z2ZPR3_9BACL</name>
<dbReference type="AlphaFoldDB" id="A0A7Z2ZPR3"/>
<dbReference type="InterPro" id="IPR036116">
    <property type="entry name" value="FN3_sf"/>
</dbReference>
<gene>
    <name evidence="3" type="ORF">HH215_34150</name>
</gene>